<dbReference type="EMBL" id="CAJOAZ010009436">
    <property type="protein sequence ID" value="CAF4203720.1"/>
    <property type="molecule type" value="Genomic_DNA"/>
</dbReference>
<evidence type="ECO:0000256" key="2">
    <source>
        <dbReference type="ARBA" id="ARBA00022803"/>
    </source>
</evidence>
<dbReference type="Pfam" id="PF00515">
    <property type="entry name" value="TPR_1"/>
    <property type="match status" value="1"/>
</dbReference>
<protein>
    <recommendedName>
        <fullName evidence="6">Kinesin light chain</fullName>
    </recommendedName>
</protein>
<name>A0A820B9H8_9BILA</name>
<feature type="repeat" description="TPR" evidence="3">
    <location>
        <begin position="265"/>
        <end position="298"/>
    </location>
</feature>
<evidence type="ECO:0000313" key="5">
    <source>
        <dbReference type="Proteomes" id="UP000663844"/>
    </source>
</evidence>
<feature type="repeat" description="TPR" evidence="3">
    <location>
        <begin position="14"/>
        <end position="47"/>
    </location>
</feature>
<keyword evidence="1" id="KW-0677">Repeat</keyword>
<dbReference type="PROSITE" id="PS50293">
    <property type="entry name" value="TPR_REGION"/>
    <property type="match status" value="1"/>
</dbReference>
<dbReference type="SUPFAM" id="SSF48452">
    <property type="entry name" value="TPR-like"/>
    <property type="match status" value="2"/>
</dbReference>
<gene>
    <name evidence="4" type="ORF">OXD698_LOCUS40971</name>
</gene>
<reference evidence="4" key="1">
    <citation type="submission" date="2021-02" db="EMBL/GenBank/DDBJ databases">
        <authorList>
            <person name="Nowell W R."/>
        </authorList>
    </citation>
    <scope>NUCLEOTIDE SEQUENCE</scope>
</reference>
<evidence type="ECO:0000313" key="4">
    <source>
        <dbReference type="EMBL" id="CAF4203720.1"/>
    </source>
</evidence>
<proteinExistence type="predicted"/>
<dbReference type="PANTHER" id="PTHR45641">
    <property type="entry name" value="TETRATRICOPEPTIDE REPEAT PROTEIN (AFU_ORTHOLOGUE AFUA_6G03870)"/>
    <property type="match status" value="1"/>
</dbReference>
<organism evidence="4 5">
    <name type="scientific">Adineta steineri</name>
    <dbReference type="NCBI Taxonomy" id="433720"/>
    <lineage>
        <taxon>Eukaryota</taxon>
        <taxon>Metazoa</taxon>
        <taxon>Spiralia</taxon>
        <taxon>Gnathifera</taxon>
        <taxon>Rotifera</taxon>
        <taxon>Eurotatoria</taxon>
        <taxon>Bdelloidea</taxon>
        <taxon>Adinetida</taxon>
        <taxon>Adinetidae</taxon>
        <taxon>Adineta</taxon>
    </lineage>
</organism>
<dbReference type="InterPro" id="IPR011990">
    <property type="entry name" value="TPR-like_helical_dom_sf"/>
</dbReference>
<dbReference type="Gene3D" id="1.25.40.10">
    <property type="entry name" value="Tetratricopeptide repeat domain"/>
    <property type="match status" value="2"/>
</dbReference>
<dbReference type="Proteomes" id="UP000663844">
    <property type="component" value="Unassembled WGS sequence"/>
</dbReference>
<dbReference type="SMART" id="SM00028">
    <property type="entry name" value="TPR"/>
    <property type="match status" value="7"/>
</dbReference>
<feature type="repeat" description="TPR" evidence="3">
    <location>
        <begin position="56"/>
        <end position="89"/>
    </location>
</feature>
<dbReference type="PROSITE" id="PS50005">
    <property type="entry name" value="TPR"/>
    <property type="match status" value="3"/>
</dbReference>
<accession>A0A820B9H8</accession>
<keyword evidence="2 3" id="KW-0802">TPR repeat</keyword>
<dbReference type="AlphaFoldDB" id="A0A820B9H8"/>
<evidence type="ECO:0008006" key="6">
    <source>
        <dbReference type="Google" id="ProtNLM"/>
    </source>
</evidence>
<dbReference type="Pfam" id="PF13424">
    <property type="entry name" value="TPR_12"/>
    <property type="match status" value="2"/>
</dbReference>
<evidence type="ECO:0000256" key="1">
    <source>
        <dbReference type="ARBA" id="ARBA00022737"/>
    </source>
</evidence>
<comment type="caution">
    <text evidence="4">The sequence shown here is derived from an EMBL/GenBank/DDBJ whole genome shotgun (WGS) entry which is preliminary data.</text>
</comment>
<sequence>MRRKQLPSNHPRIAGSLHNIGLVYKAKRDFNTALDYYQQALTIDENLYPGNNLQKAMTVESIGIVYIDKEDFDTALTYLSRALEMFKHVLPEQHSNIAICFGMIGYAHHKKGNLDIAMDYCQQELNMEEQCLPFDHSNLSIHLGSITGIYKKVNEIDKALELCQQKLLIQKTRLGENHPRIARTLMIMADLIKDDNPNEALQYYEQALSVLENFIPLDRQVTSECLSSMACLYSSCGMIGDALRCELKVLKLNRQALSSDHINIANSLRNLGIYYKQMNNLSEALRYFNESLSIYQANYGSEHEMVKAGETDIARLKDEQVSLSSHEEE</sequence>
<dbReference type="InterPro" id="IPR019734">
    <property type="entry name" value="TPR_rpt"/>
</dbReference>
<dbReference type="PANTHER" id="PTHR45641:SF19">
    <property type="entry name" value="NEPHROCYSTIN-3"/>
    <property type="match status" value="1"/>
</dbReference>
<evidence type="ECO:0000256" key="3">
    <source>
        <dbReference type="PROSITE-ProRule" id="PRU00339"/>
    </source>
</evidence>